<keyword evidence="2" id="KW-1185">Reference proteome</keyword>
<evidence type="ECO:0000313" key="2">
    <source>
        <dbReference type="Proteomes" id="UP001623600"/>
    </source>
</evidence>
<evidence type="ECO:0000313" key="1">
    <source>
        <dbReference type="EMBL" id="MFL0164276.1"/>
    </source>
</evidence>
<gene>
    <name evidence="1" type="ORF">ACJDTP_04230</name>
</gene>
<dbReference type="InterPro" id="IPR012657">
    <property type="entry name" value="23S_rRNA-intervening_sequence"/>
</dbReference>
<dbReference type="Gene3D" id="1.20.1440.60">
    <property type="entry name" value="23S rRNA-intervening sequence"/>
    <property type="match status" value="1"/>
</dbReference>
<accession>A0ABW8S0T4</accession>
<organism evidence="1 2">
    <name type="scientific">Candidatus Clostridium helianthi</name>
    <dbReference type="NCBI Taxonomy" id="3381660"/>
    <lineage>
        <taxon>Bacteria</taxon>
        <taxon>Bacillati</taxon>
        <taxon>Bacillota</taxon>
        <taxon>Clostridia</taxon>
        <taxon>Eubacteriales</taxon>
        <taxon>Clostridiaceae</taxon>
        <taxon>Clostridium</taxon>
    </lineage>
</organism>
<dbReference type="Pfam" id="PF05635">
    <property type="entry name" value="23S_rRNA_IVP"/>
    <property type="match status" value="1"/>
</dbReference>
<proteinExistence type="predicted"/>
<name>A0ABW8S0T4_9CLOT</name>
<dbReference type="RefSeq" id="WP_406760600.1">
    <property type="nucleotide sequence ID" value="NZ_JBJIAB010000003.1"/>
</dbReference>
<dbReference type="Proteomes" id="UP001623600">
    <property type="component" value="Unassembled WGS sequence"/>
</dbReference>
<dbReference type="PANTHER" id="PTHR38471:SF2">
    <property type="entry name" value="FOUR HELIX BUNDLE PROTEIN"/>
    <property type="match status" value="1"/>
</dbReference>
<dbReference type="NCBIfam" id="TIGR02436">
    <property type="entry name" value="four helix bundle protein"/>
    <property type="match status" value="1"/>
</dbReference>
<dbReference type="EMBL" id="JBJIAB010000003">
    <property type="protein sequence ID" value="MFL0164276.1"/>
    <property type="molecule type" value="Genomic_DNA"/>
</dbReference>
<dbReference type="SUPFAM" id="SSF158446">
    <property type="entry name" value="IVS-encoded protein-like"/>
    <property type="match status" value="1"/>
</dbReference>
<dbReference type="InterPro" id="IPR036583">
    <property type="entry name" value="23S_rRNA_IVS_sf"/>
</dbReference>
<sequence>MDANIIATKSFDFALDIIDLYKFLIRDKQEYILSKQLLRSGTSIGANVKEGIRGFSKSDFRFKMNIALKEANETEYWIELLIKSSIIEQITGNSILLKCRELCKILNSIVKNSI</sequence>
<protein>
    <submittedName>
        <fullName evidence="1">Four helix bundle protein</fullName>
    </submittedName>
</protein>
<dbReference type="PANTHER" id="PTHR38471">
    <property type="entry name" value="FOUR HELIX BUNDLE PROTEIN"/>
    <property type="match status" value="1"/>
</dbReference>
<reference evidence="1 2" key="1">
    <citation type="submission" date="2024-11" db="EMBL/GenBank/DDBJ databases">
        <authorList>
            <person name="Heng Y.C."/>
            <person name="Lim A.C.H."/>
            <person name="Lee J.K.Y."/>
            <person name="Kittelmann S."/>
        </authorList>
    </citation>
    <scope>NUCLEOTIDE SEQUENCE [LARGE SCALE GENOMIC DNA]</scope>
    <source>
        <strain evidence="1 2">WILCCON 0112</strain>
    </source>
</reference>
<dbReference type="PIRSF" id="PIRSF035652">
    <property type="entry name" value="CHP02436"/>
    <property type="match status" value="1"/>
</dbReference>
<comment type="caution">
    <text evidence="1">The sequence shown here is derived from an EMBL/GenBank/DDBJ whole genome shotgun (WGS) entry which is preliminary data.</text>
</comment>